<dbReference type="InterPro" id="IPR050065">
    <property type="entry name" value="GlmU-like"/>
</dbReference>
<comment type="subcellular location">
    <subcellularLocation>
        <location evidence="1 20">Cytoplasm</location>
    </subcellularLocation>
</comment>
<feature type="binding site" evidence="20">
    <location>
        <position position="423"/>
    </location>
    <ligand>
        <name>acetyl-CoA</name>
        <dbReference type="ChEBI" id="CHEBI:57288"/>
    </ligand>
</feature>
<name>A0A7W8ISE7_9BACL</name>
<feature type="domain" description="Nucleotidyl transferase" evidence="21">
    <location>
        <begin position="6"/>
        <end position="214"/>
    </location>
</feature>
<comment type="pathway">
    <text evidence="3 20">Nucleotide-sugar biosynthesis; UDP-N-acetyl-alpha-D-glucosamine biosynthesis; UDP-N-acetyl-alpha-D-glucosamine from N-acetyl-alpha-D-glucosamine 1-phosphate: step 1/1.</text>
</comment>
<dbReference type="HAMAP" id="MF_01631">
    <property type="entry name" value="GlmU"/>
    <property type="match status" value="1"/>
</dbReference>
<comment type="pathway">
    <text evidence="20">Bacterial outer membrane biogenesis; LPS lipid A biosynthesis.</text>
</comment>
<feature type="binding site" evidence="20">
    <location>
        <position position="351"/>
    </location>
    <ligand>
        <name>UDP-N-acetyl-alpha-D-glucosamine</name>
        <dbReference type="ChEBI" id="CHEBI:57705"/>
    </ligand>
</feature>
<keyword evidence="14 20" id="KW-0511">Multifunctional enzyme</keyword>
<evidence type="ECO:0000256" key="7">
    <source>
        <dbReference type="ARBA" id="ARBA00022679"/>
    </source>
</evidence>
<evidence type="ECO:0000256" key="10">
    <source>
        <dbReference type="ARBA" id="ARBA00022737"/>
    </source>
</evidence>
<feature type="region of interest" description="Pyrophosphorylase" evidence="20">
    <location>
        <begin position="1"/>
        <end position="230"/>
    </location>
</feature>
<evidence type="ECO:0000256" key="15">
    <source>
        <dbReference type="ARBA" id="ARBA00023315"/>
    </source>
</evidence>
<keyword evidence="12 20" id="KW-0133">Cell shape</keyword>
<feature type="binding site" evidence="20">
    <location>
        <position position="377"/>
    </location>
    <ligand>
        <name>UDP-N-acetyl-alpha-D-glucosamine</name>
        <dbReference type="ChEBI" id="CHEBI:57705"/>
    </ligand>
</feature>
<dbReference type="NCBIfam" id="TIGR01173">
    <property type="entry name" value="glmU"/>
    <property type="match status" value="1"/>
</dbReference>
<comment type="cofactor">
    <cofactor evidence="20">
        <name>Mg(2+)</name>
        <dbReference type="ChEBI" id="CHEBI:18420"/>
    </cofactor>
    <text evidence="20">Binds 1 Mg(2+) ion per subunit.</text>
</comment>
<keyword evidence="9 20" id="KW-0479">Metal-binding</keyword>
<dbReference type="Pfam" id="PF00132">
    <property type="entry name" value="Hexapep"/>
    <property type="match status" value="3"/>
</dbReference>
<dbReference type="GO" id="GO:0019134">
    <property type="term" value="F:glucosamine-1-phosphate N-acetyltransferase activity"/>
    <property type="evidence" value="ECO:0007669"/>
    <property type="project" value="UniProtKB-UniRule"/>
</dbReference>
<evidence type="ECO:0000259" key="21">
    <source>
        <dbReference type="Pfam" id="PF00483"/>
    </source>
</evidence>
<comment type="catalytic activity">
    <reaction evidence="17 20">
        <text>alpha-D-glucosamine 1-phosphate + acetyl-CoA = N-acetyl-alpha-D-glucosamine 1-phosphate + CoA + H(+)</text>
        <dbReference type="Rhea" id="RHEA:13725"/>
        <dbReference type="ChEBI" id="CHEBI:15378"/>
        <dbReference type="ChEBI" id="CHEBI:57287"/>
        <dbReference type="ChEBI" id="CHEBI:57288"/>
        <dbReference type="ChEBI" id="CHEBI:57776"/>
        <dbReference type="ChEBI" id="CHEBI:58516"/>
        <dbReference type="EC" id="2.3.1.157"/>
    </reaction>
</comment>
<comment type="similarity">
    <text evidence="4 20">In the C-terminal section; belongs to the transferase hexapeptide repeat family.</text>
</comment>
<dbReference type="SUPFAM" id="SSF53448">
    <property type="entry name" value="Nucleotide-diphospho-sugar transferases"/>
    <property type="match status" value="1"/>
</dbReference>
<feature type="binding site" evidence="20">
    <location>
        <begin position="9"/>
        <end position="12"/>
    </location>
    <ligand>
        <name>UDP-N-acetyl-alpha-D-glucosamine</name>
        <dbReference type="ChEBI" id="CHEBI:57705"/>
    </ligand>
</feature>
<protein>
    <recommendedName>
        <fullName evidence="20">Bifunctional protein GlmU</fullName>
    </recommendedName>
    <domain>
        <recommendedName>
            <fullName evidence="20">UDP-N-acetylglucosamine pyrophosphorylase</fullName>
            <ecNumber evidence="20">2.7.7.23</ecNumber>
        </recommendedName>
        <alternativeName>
            <fullName evidence="20">N-acetylglucosamine-1-phosphate uridyltransferase</fullName>
        </alternativeName>
    </domain>
    <domain>
        <recommendedName>
            <fullName evidence="20">Glucosamine-1-phosphate N-acetyltransferase</fullName>
            <ecNumber evidence="20">2.3.1.157</ecNumber>
        </recommendedName>
    </domain>
</protein>
<dbReference type="EC" id="2.7.7.23" evidence="20"/>
<evidence type="ECO:0000256" key="5">
    <source>
        <dbReference type="ARBA" id="ARBA00007947"/>
    </source>
</evidence>
<feature type="binding site" evidence="20">
    <location>
        <position position="366"/>
    </location>
    <ligand>
        <name>UDP-N-acetyl-alpha-D-glucosamine</name>
        <dbReference type="ChEBI" id="CHEBI:57705"/>
    </ligand>
</feature>
<dbReference type="GO" id="GO:0009245">
    <property type="term" value="P:lipid A biosynthetic process"/>
    <property type="evidence" value="ECO:0007669"/>
    <property type="project" value="UniProtKB-UniRule"/>
</dbReference>
<dbReference type="GO" id="GO:0000287">
    <property type="term" value="F:magnesium ion binding"/>
    <property type="evidence" value="ECO:0007669"/>
    <property type="project" value="UniProtKB-UniRule"/>
</dbReference>
<keyword evidence="11 20" id="KW-0460">Magnesium</keyword>
<dbReference type="Gene3D" id="3.90.550.10">
    <property type="entry name" value="Spore Coat Polysaccharide Biosynthesis Protein SpsA, Chain A"/>
    <property type="match status" value="1"/>
</dbReference>
<evidence type="ECO:0000256" key="3">
    <source>
        <dbReference type="ARBA" id="ARBA00005208"/>
    </source>
</evidence>
<feature type="binding site" evidence="20">
    <location>
        <begin position="386"/>
        <end position="387"/>
    </location>
    <ligand>
        <name>acetyl-CoA</name>
        <dbReference type="ChEBI" id="CHEBI:57288"/>
    </ligand>
</feature>
<evidence type="ECO:0000256" key="20">
    <source>
        <dbReference type="HAMAP-Rule" id="MF_01631"/>
    </source>
</evidence>
<evidence type="ECO:0000256" key="18">
    <source>
        <dbReference type="ARBA" id="ARBA00048493"/>
    </source>
</evidence>
<keyword evidence="6 20" id="KW-0963">Cytoplasm</keyword>
<dbReference type="InterPro" id="IPR005835">
    <property type="entry name" value="NTP_transferase_dom"/>
</dbReference>
<keyword evidence="23" id="KW-1185">Reference proteome</keyword>
<feature type="binding site" evidence="20">
    <location>
        <position position="228"/>
    </location>
    <ligand>
        <name>UDP-N-acetyl-alpha-D-glucosamine</name>
        <dbReference type="ChEBI" id="CHEBI:57705"/>
    </ligand>
</feature>
<comment type="caution">
    <text evidence="22">The sequence shown here is derived from an EMBL/GenBank/DDBJ whole genome shotgun (WGS) entry which is preliminary data.</text>
</comment>
<sequence>MVKRYAVILAAGQGTRMKSKLYKVLHPVCGKPMVQHVVDQVSQLRLEKLITVVGFGAEQVKAQIGDKSEFALQEEQLGTAHAVMQAAPYLQDKEGLTLVVCGDTPLITAETMKALLEHHLATCAKATILTAIAENPTGYGRIIRNNNGHVEKIVEHKDATEEERAIKEVNTGTYCFDNQSLFEALTKVSNDNAQKEYYLTDVIEILKAKGEIVSAYQAPSFEETIGVNDRVALSQAEKMMRERINRQHMINGVTIIDPEHTYISPEAEIGRDTVIYPGTVIEGKTVIGEECIIGPHSEIKNCSIGNGTTIRHSVAHDSEIGHNVTIGPFAHIRPSSKIDDEVRIGNFVEIKKSTFGKGSKASHLSYIGDAEVGADVNLGCGSITVNYDGKHKYLTKIEDGAFIGCNANLIAPVTIGKGAYVAAGSTITDDVPGNALSIARARQVNKENYVDRLNAKKKS</sequence>
<evidence type="ECO:0000256" key="17">
    <source>
        <dbReference type="ARBA" id="ARBA00048247"/>
    </source>
</evidence>
<dbReference type="AlphaFoldDB" id="A0A7W8ISE7"/>
<evidence type="ECO:0000256" key="2">
    <source>
        <dbReference type="ARBA" id="ARBA00005166"/>
    </source>
</evidence>
<dbReference type="RefSeq" id="WP_183255797.1">
    <property type="nucleotide sequence ID" value="NZ_JACHEP010000022.1"/>
</dbReference>
<dbReference type="InterPro" id="IPR005882">
    <property type="entry name" value="Bifunctional_GlmU"/>
</dbReference>
<dbReference type="PROSITE" id="PS00101">
    <property type="entry name" value="HEXAPEP_TRANSFERASES"/>
    <property type="match status" value="1"/>
</dbReference>
<dbReference type="GO" id="GO:0006048">
    <property type="term" value="P:UDP-N-acetylglucosamine biosynthetic process"/>
    <property type="evidence" value="ECO:0007669"/>
    <property type="project" value="UniProtKB-UniPathway"/>
</dbReference>
<dbReference type="GO" id="GO:0008360">
    <property type="term" value="P:regulation of cell shape"/>
    <property type="evidence" value="ECO:0007669"/>
    <property type="project" value="UniProtKB-KW"/>
</dbReference>
<dbReference type="GO" id="GO:0000902">
    <property type="term" value="P:cell morphogenesis"/>
    <property type="evidence" value="ECO:0007669"/>
    <property type="project" value="UniProtKB-UniRule"/>
</dbReference>
<feature type="binding site" evidence="20">
    <location>
        <position position="73"/>
    </location>
    <ligand>
        <name>UDP-N-acetyl-alpha-D-glucosamine</name>
        <dbReference type="ChEBI" id="CHEBI:57705"/>
    </ligand>
</feature>
<evidence type="ECO:0000256" key="6">
    <source>
        <dbReference type="ARBA" id="ARBA00022490"/>
    </source>
</evidence>
<feature type="binding site" evidence="20">
    <location>
        <position position="333"/>
    </location>
    <ligand>
        <name>UDP-N-acetyl-alpha-D-glucosamine</name>
        <dbReference type="ChEBI" id="CHEBI:57705"/>
    </ligand>
</feature>
<dbReference type="Pfam" id="PF00483">
    <property type="entry name" value="NTP_transferase"/>
    <property type="match status" value="1"/>
</dbReference>
<evidence type="ECO:0000256" key="12">
    <source>
        <dbReference type="ARBA" id="ARBA00022960"/>
    </source>
</evidence>
<keyword evidence="16 20" id="KW-0961">Cell wall biogenesis/degradation</keyword>
<evidence type="ECO:0000256" key="13">
    <source>
        <dbReference type="ARBA" id="ARBA00022984"/>
    </source>
</evidence>
<evidence type="ECO:0000256" key="19">
    <source>
        <dbReference type="ARBA" id="ARBA00049628"/>
    </source>
</evidence>
<dbReference type="UniPathway" id="UPA00113">
    <property type="reaction ID" value="UER00532"/>
</dbReference>
<dbReference type="UniPathway" id="UPA00973"/>
<feature type="binding site" evidence="20">
    <location>
        <begin position="78"/>
        <end position="79"/>
    </location>
    <ligand>
        <name>UDP-N-acetyl-alpha-D-glucosamine</name>
        <dbReference type="ChEBI" id="CHEBI:57705"/>
    </ligand>
</feature>
<evidence type="ECO:0000256" key="9">
    <source>
        <dbReference type="ARBA" id="ARBA00022723"/>
    </source>
</evidence>
<proteinExistence type="inferred from homology"/>
<dbReference type="SUPFAM" id="SSF51161">
    <property type="entry name" value="Trimeric LpxA-like enzymes"/>
    <property type="match status" value="1"/>
</dbReference>
<keyword evidence="10 20" id="KW-0677">Repeat</keyword>
<dbReference type="GO" id="GO:0005737">
    <property type="term" value="C:cytoplasm"/>
    <property type="evidence" value="ECO:0007669"/>
    <property type="project" value="UniProtKB-SubCell"/>
</dbReference>
<dbReference type="GO" id="GO:0003977">
    <property type="term" value="F:UDP-N-acetylglucosamine diphosphorylase activity"/>
    <property type="evidence" value="ECO:0007669"/>
    <property type="project" value="UniProtKB-UniRule"/>
</dbReference>
<dbReference type="InterPro" id="IPR001451">
    <property type="entry name" value="Hexapep"/>
</dbReference>
<comment type="caution">
    <text evidence="20">Lacks conserved residue(s) required for the propagation of feature annotation.</text>
</comment>
<gene>
    <name evidence="20" type="primary">glmU</name>
    <name evidence="22" type="ORF">HNQ34_002949</name>
</gene>
<comment type="function">
    <text evidence="19 20">Catalyzes the last two sequential reactions in the de novo biosynthetic pathway for UDP-N-acetylglucosamine (UDP-GlcNAc). The C-terminal domain catalyzes the transfer of acetyl group from acetyl coenzyme A to glucosamine-1-phosphate (GlcN-1-P) to produce N-acetylglucosamine-1-phosphate (GlcNAc-1-P), which is converted into UDP-GlcNAc by the transfer of uridine 5-monophosphate (from uridine 5-triphosphate), a reaction catalyzed by the N-terminal domain.</text>
</comment>
<dbReference type="Gene3D" id="2.160.10.10">
    <property type="entry name" value="Hexapeptide repeat proteins"/>
    <property type="match status" value="1"/>
</dbReference>
<organism evidence="22 23">
    <name type="scientific">Anoxybacteroides tepidamans</name>
    <dbReference type="NCBI Taxonomy" id="265948"/>
    <lineage>
        <taxon>Bacteria</taxon>
        <taxon>Bacillati</taxon>
        <taxon>Bacillota</taxon>
        <taxon>Bacilli</taxon>
        <taxon>Bacillales</taxon>
        <taxon>Anoxybacillaceae</taxon>
        <taxon>Anoxybacteroides</taxon>
    </lineage>
</organism>
<evidence type="ECO:0000313" key="22">
    <source>
        <dbReference type="EMBL" id="MBB5325848.1"/>
    </source>
</evidence>
<feature type="region of interest" description="Linker" evidence="20">
    <location>
        <begin position="231"/>
        <end position="251"/>
    </location>
</feature>
<feature type="region of interest" description="N-acetyltransferase" evidence="20">
    <location>
        <begin position="252"/>
        <end position="459"/>
    </location>
</feature>
<feature type="binding site" evidence="20">
    <location>
        <position position="140"/>
    </location>
    <ligand>
        <name>UDP-N-acetyl-alpha-D-glucosamine</name>
        <dbReference type="ChEBI" id="CHEBI:57705"/>
    </ligand>
</feature>
<evidence type="ECO:0000313" key="23">
    <source>
        <dbReference type="Proteomes" id="UP000520011"/>
    </source>
</evidence>
<evidence type="ECO:0000256" key="4">
    <source>
        <dbReference type="ARBA" id="ARBA00007707"/>
    </source>
</evidence>
<reference evidence="22 23" key="1">
    <citation type="submission" date="2020-08" db="EMBL/GenBank/DDBJ databases">
        <title>Genomic Encyclopedia of Type Strains, Phase IV (KMG-IV): sequencing the most valuable type-strain genomes for metagenomic binning, comparative biology and taxonomic classification.</title>
        <authorList>
            <person name="Goeker M."/>
        </authorList>
    </citation>
    <scope>NUCLEOTIDE SEQUENCE [LARGE SCALE GENOMIC DNA]</scope>
    <source>
        <strain evidence="22 23">DSM 16325</strain>
    </source>
</reference>
<comment type="pathway">
    <text evidence="2 20">Nucleotide-sugar biosynthesis; UDP-N-acetyl-alpha-D-glucosamine biosynthesis; N-acetyl-alpha-D-glucosamine 1-phosphate from alpha-D-glucosamine 6-phosphate (route II): step 2/2.</text>
</comment>
<comment type="subunit">
    <text evidence="20">Homotrimer.</text>
</comment>
<dbReference type="GO" id="GO:0016020">
    <property type="term" value="C:membrane"/>
    <property type="evidence" value="ECO:0007669"/>
    <property type="project" value="GOC"/>
</dbReference>
<dbReference type="EC" id="2.3.1.157" evidence="20"/>
<dbReference type="CDD" id="cd02540">
    <property type="entry name" value="GT2_GlmU_N_bac"/>
    <property type="match status" value="1"/>
</dbReference>
<feature type="binding site" evidence="20">
    <location>
        <position position="170"/>
    </location>
    <ligand>
        <name>UDP-N-acetyl-alpha-D-glucosamine</name>
        <dbReference type="ChEBI" id="CHEBI:57705"/>
    </ligand>
</feature>
<feature type="binding site" evidence="20">
    <location>
        <position position="23"/>
    </location>
    <ligand>
        <name>UDP-N-acetyl-alpha-D-glucosamine</name>
        <dbReference type="ChEBI" id="CHEBI:57705"/>
    </ligand>
</feature>
<feature type="binding site" evidence="20">
    <location>
        <position position="155"/>
    </location>
    <ligand>
        <name>UDP-N-acetyl-alpha-D-glucosamine</name>
        <dbReference type="ChEBI" id="CHEBI:57705"/>
    </ligand>
</feature>
<dbReference type="InterPro" id="IPR011004">
    <property type="entry name" value="Trimer_LpxA-like_sf"/>
</dbReference>
<dbReference type="EMBL" id="JACHEP010000022">
    <property type="protein sequence ID" value="MBB5325848.1"/>
    <property type="molecule type" value="Genomic_DNA"/>
</dbReference>
<keyword evidence="13 20" id="KW-0573">Peptidoglycan synthesis</keyword>
<dbReference type="NCBIfam" id="NF010934">
    <property type="entry name" value="PRK14354.1"/>
    <property type="match status" value="1"/>
</dbReference>
<feature type="binding site" evidence="20">
    <location>
        <position position="228"/>
    </location>
    <ligand>
        <name>Mg(2+)</name>
        <dbReference type="ChEBI" id="CHEBI:18420"/>
    </ligand>
</feature>
<comment type="similarity">
    <text evidence="5 20">In the N-terminal section; belongs to the N-acetylglucosamine-1-phosphate uridyltransferase family.</text>
</comment>
<dbReference type="CDD" id="cd03353">
    <property type="entry name" value="LbH_GlmU_C"/>
    <property type="match status" value="1"/>
</dbReference>
<dbReference type="GO" id="GO:0009252">
    <property type="term" value="P:peptidoglycan biosynthetic process"/>
    <property type="evidence" value="ECO:0007669"/>
    <property type="project" value="UniProtKB-UniRule"/>
</dbReference>
<dbReference type="InterPro" id="IPR029044">
    <property type="entry name" value="Nucleotide-diphossugar_trans"/>
</dbReference>
<dbReference type="PANTHER" id="PTHR43584">
    <property type="entry name" value="NUCLEOTIDYL TRANSFERASE"/>
    <property type="match status" value="1"/>
</dbReference>
<keyword evidence="7 20" id="KW-0808">Transferase</keyword>
<dbReference type="GO" id="GO:0071555">
    <property type="term" value="P:cell wall organization"/>
    <property type="evidence" value="ECO:0007669"/>
    <property type="project" value="UniProtKB-KW"/>
</dbReference>
<comment type="catalytic activity">
    <reaction evidence="18 20">
        <text>N-acetyl-alpha-D-glucosamine 1-phosphate + UTP + H(+) = UDP-N-acetyl-alpha-D-glucosamine + diphosphate</text>
        <dbReference type="Rhea" id="RHEA:13509"/>
        <dbReference type="ChEBI" id="CHEBI:15378"/>
        <dbReference type="ChEBI" id="CHEBI:33019"/>
        <dbReference type="ChEBI" id="CHEBI:46398"/>
        <dbReference type="ChEBI" id="CHEBI:57705"/>
        <dbReference type="ChEBI" id="CHEBI:57776"/>
        <dbReference type="EC" id="2.7.7.23"/>
    </reaction>
</comment>
<keyword evidence="15 20" id="KW-0012">Acyltransferase</keyword>
<feature type="active site" description="Proton acceptor" evidence="20">
    <location>
        <position position="363"/>
    </location>
</feature>
<keyword evidence="8 20" id="KW-0548">Nucleotidyltransferase</keyword>
<accession>A0A7W8ISE7</accession>
<evidence type="ECO:0000256" key="11">
    <source>
        <dbReference type="ARBA" id="ARBA00022842"/>
    </source>
</evidence>
<evidence type="ECO:0000256" key="14">
    <source>
        <dbReference type="ARBA" id="ARBA00023268"/>
    </source>
</evidence>
<feature type="binding site" evidence="20">
    <location>
        <position position="103"/>
    </location>
    <ligand>
        <name>Mg(2+)</name>
        <dbReference type="ChEBI" id="CHEBI:18420"/>
    </ligand>
</feature>
<evidence type="ECO:0000256" key="1">
    <source>
        <dbReference type="ARBA" id="ARBA00004496"/>
    </source>
</evidence>
<evidence type="ECO:0000256" key="16">
    <source>
        <dbReference type="ARBA" id="ARBA00023316"/>
    </source>
</evidence>
<feature type="binding site" evidence="20">
    <location>
        <position position="440"/>
    </location>
    <ligand>
        <name>acetyl-CoA</name>
        <dbReference type="ChEBI" id="CHEBI:57288"/>
    </ligand>
</feature>
<dbReference type="Proteomes" id="UP000520011">
    <property type="component" value="Unassembled WGS sequence"/>
</dbReference>
<dbReference type="InterPro" id="IPR018357">
    <property type="entry name" value="Hexapep_transf_CS"/>
</dbReference>
<dbReference type="InterPro" id="IPR038009">
    <property type="entry name" value="GlmU_C_LbH"/>
</dbReference>
<dbReference type="PANTHER" id="PTHR43584:SF3">
    <property type="entry name" value="BIFUNCTIONAL PROTEIN GLMU"/>
    <property type="match status" value="1"/>
</dbReference>
<evidence type="ECO:0000256" key="8">
    <source>
        <dbReference type="ARBA" id="ARBA00022695"/>
    </source>
</evidence>